<reference evidence="1" key="1">
    <citation type="submission" date="2019-10" db="EMBL/GenBank/DDBJ databases">
        <authorList>
            <consortium name="DOE Joint Genome Institute"/>
            <person name="Kuo A."/>
            <person name="Miyauchi S."/>
            <person name="Kiss E."/>
            <person name="Drula E."/>
            <person name="Kohler A."/>
            <person name="Sanchez-Garcia M."/>
            <person name="Andreopoulos B."/>
            <person name="Barry K.W."/>
            <person name="Bonito G."/>
            <person name="Buee M."/>
            <person name="Carver A."/>
            <person name="Chen C."/>
            <person name="Cichocki N."/>
            <person name="Clum A."/>
            <person name="Culley D."/>
            <person name="Crous P.W."/>
            <person name="Fauchery L."/>
            <person name="Girlanda M."/>
            <person name="Hayes R."/>
            <person name="Keri Z."/>
            <person name="Labutti K."/>
            <person name="Lipzen A."/>
            <person name="Lombard V."/>
            <person name="Magnuson J."/>
            <person name="Maillard F."/>
            <person name="Morin E."/>
            <person name="Murat C."/>
            <person name="Nolan M."/>
            <person name="Ohm R."/>
            <person name="Pangilinan J."/>
            <person name="Pereira M."/>
            <person name="Perotto S."/>
            <person name="Peter M."/>
            <person name="Riley R."/>
            <person name="Sitrit Y."/>
            <person name="Stielow B."/>
            <person name="Szollosi G."/>
            <person name="Zifcakova L."/>
            <person name="Stursova M."/>
            <person name="Spatafora J.W."/>
            <person name="Tedersoo L."/>
            <person name="Vaario L.-M."/>
            <person name="Yamada A."/>
            <person name="Yan M."/>
            <person name="Wang P."/>
            <person name="Xu J."/>
            <person name="Bruns T."/>
            <person name="Baldrian P."/>
            <person name="Vilgalys R."/>
            <person name="Henrissat B."/>
            <person name="Grigoriev I.V."/>
            <person name="Hibbett D."/>
            <person name="Nagy L.G."/>
            <person name="Martin F.M."/>
        </authorList>
    </citation>
    <scope>NUCLEOTIDE SEQUENCE</scope>
    <source>
        <strain evidence="1">P2</strain>
    </source>
</reference>
<accession>A0ACB6Z522</accession>
<evidence type="ECO:0000313" key="2">
    <source>
        <dbReference type="Proteomes" id="UP000886501"/>
    </source>
</evidence>
<evidence type="ECO:0000313" key="1">
    <source>
        <dbReference type="EMBL" id="KAF9644755.1"/>
    </source>
</evidence>
<dbReference type="Proteomes" id="UP000886501">
    <property type="component" value="Unassembled WGS sequence"/>
</dbReference>
<name>A0ACB6Z522_THEGA</name>
<proteinExistence type="predicted"/>
<reference evidence="1" key="2">
    <citation type="journal article" date="2020" name="Nat. Commun.">
        <title>Large-scale genome sequencing of mycorrhizal fungi provides insights into the early evolution of symbiotic traits.</title>
        <authorList>
            <person name="Miyauchi S."/>
            <person name="Kiss E."/>
            <person name="Kuo A."/>
            <person name="Drula E."/>
            <person name="Kohler A."/>
            <person name="Sanchez-Garcia M."/>
            <person name="Morin E."/>
            <person name="Andreopoulos B."/>
            <person name="Barry K.W."/>
            <person name="Bonito G."/>
            <person name="Buee M."/>
            <person name="Carver A."/>
            <person name="Chen C."/>
            <person name="Cichocki N."/>
            <person name="Clum A."/>
            <person name="Culley D."/>
            <person name="Crous P.W."/>
            <person name="Fauchery L."/>
            <person name="Girlanda M."/>
            <person name="Hayes R.D."/>
            <person name="Keri Z."/>
            <person name="LaButti K."/>
            <person name="Lipzen A."/>
            <person name="Lombard V."/>
            <person name="Magnuson J."/>
            <person name="Maillard F."/>
            <person name="Murat C."/>
            <person name="Nolan M."/>
            <person name="Ohm R.A."/>
            <person name="Pangilinan J."/>
            <person name="Pereira M.F."/>
            <person name="Perotto S."/>
            <person name="Peter M."/>
            <person name="Pfister S."/>
            <person name="Riley R."/>
            <person name="Sitrit Y."/>
            <person name="Stielow J.B."/>
            <person name="Szollosi G."/>
            <person name="Zifcakova L."/>
            <person name="Stursova M."/>
            <person name="Spatafora J.W."/>
            <person name="Tedersoo L."/>
            <person name="Vaario L.M."/>
            <person name="Yamada A."/>
            <person name="Yan M."/>
            <person name="Wang P."/>
            <person name="Xu J."/>
            <person name="Bruns T."/>
            <person name="Baldrian P."/>
            <person name="Vilgalys R."/>
            <person name="Dunand C."/>
            <person name="Henrissat B."/>
            <person name="Grigoriev I.V."/>
            <person name="Hibbett D."/>
            <person name="Nagy L.G."/>
            <person name="Martin F.M."/>
        </authorList>
    </citation>
    <scope>NUCLEOTIDE SEQUENCE</scope>
    <source>
        <strain evidence="1">P2</strain>
    </source>
</reference>
<comment type="caution">
    <text evidence="1">The sequence shown here is derived from an EMBL/GenBank/DDBJ whole genome shotgun (WGS) entry which is preliminary data.</text>
</comment>
<organism evidence="1 2">
    <name type="scientific">Thelephora ganbajun</name>
    <name type="common">Ganba fungus</name>
    <dbReference type="NCBI Taxonomy" id="370292"/>
    <lineage>
        <taxon>Eukaryota</taxon>
        <taxon>Fungi</taxon>
        <taxon>Dikarya</taxon>
        <taxon>Basidiomycota</taxon>
        <taxon>Agaricomycotina</taxon>
        <taxon>Agaricomycetes</taxon>
        <taxon>Thelephorales</taxon>
        <taxon>Thelephoraceae</taxon>
        <taxon>Thelephora</taxon>
    </lineage>
</organism>
<protein>
    <submittedName>
        <fullName evidence="1">Kinase-like protein</fullName>
    </submittedName>
</protein>
<keyword evidence="2" id="KW-1185">Reference proteome</keyword>
<dbReference type="EMBL" id="MU118121">
    <property type="protein sequence ID" value="KAF9644755.1"/>
    <property type="molecule type" value="Genomic_DNA"/>
</dbReference>
<sequence>MTPPTHPTLRRLHGLDTSSPDFHHQLDNALRGQEYGQWVSNIEDDLTWLVNYLDKTLSGLDSSGAASQECLHRLRSICGARAILPTSYTLSTDHLDIDPDPFARGGCGDVYRGTLNGSMVRVKRVQVYLKDGPQEVAKTFCQEVVMWKRLKHSNVVPLLGITISPFQLISDWMSGGDLPEYIKKNPDADRIGLLSDVAKGLCYLHSCNVIHGDLGGPNILVDRDGHAQITDFGLAIVTQNLDSIRSASSDEGHAVRWTAPEILNEEGTYSRAADIFSFAMVMLEVSTDTVPFGSGQDTMAKVAIMQGRRPARPERSAVTGRLWELIKRCWGQEPQSRPDAAEVLKELLACNPPAWKKLIGHTISTEERIHLMESIFSDRGVVEVFKSFSSDDAQALVDAIDE</sequence>
<gene>
    <name evidence="1" type="ORF">BDM02DRAFT_3149874</name>
</gene>